<dbReference type="PANTHER" id="PTHR33973:SF4">
    <property type="entry name" value="OS07G0153300 PROTEIN"/>
    <property type="match status" value="1"/>
</dbReference>
<dbReference type="PANTHER" id="PTHR33973">
    <property type="entry name" value="OS07G0153300 PROTEIN"/>
    <property type="match status" value="1"/>
</dbReference>
<protein>
    <submittedName>
        <fullName evidence="1">DUF1365 domain-containing protein</fullName>
    </submittedName>
</protein>
<evidence type="ECO:0000313" key="2">
    <source>
        <dbReference type="Proteomes" id="UP001156706"/>
    </source>
</evidence>
<keyword evidence="2" id="KW-1185">Reference proteome</keyword>
<dbReference type="RefSeq" id="WP_284196429.1">
    <property type="nucleotide sequence ID" value="NZ_BSOG01000002.1"/>
</dbReference>
<reference evidence="2" key="1">
    <citation type="journal article" date="2019" name="Int. J. Syst. Evol. Microbiol.">
        <title>The Global Catalogue of Microorganisms (GCM) 10K type strain sequencing project: providing services to taxonomists for standard genome sequencing and annotation.</title>
        <authorList>
            <consortium name="The Broad Institute Genomics Platform"/>
            <consortium name="The Broad Institute Genome Sequencing Center for Infectious Disease"/>
            <person name="Wu L."/>
            <person name="Ma J."/>
        </authorList>
    </citation>
    <scope>NUCLEOTIDE SEQUENCE [LARGE SCALE GENOMIC DNA]</scope>
    <source>
        <strain evidence="2">NBRC 110044</strain>
    </source>
</reference>
<sequence length="271" mass="30581">MTKPAEQGAVQFCRGRVLHARSRPRLNRFVYPVFFLRLRLTDPAGLRAASGPWFGYQRAGLLSFHDRDHGGRDGGDLLAWLDGRLAAAGMQRPDGDVWLQTFPRLMGYAFKPVSFWFCHDRSGALTLLLAEVNNTFGERHQYVLAPPNGGVIDNDTLLSCSKVFHVSPFCEVKGSYRFRIRRHGDLHMAGIDYYDGQDQARPLLKTALWGRAESLRAGRVLAAVLAMPFMTLGVVARIHWQALRLWGKGVPFFRKPAAPEREVTHNIEVIR</sequence>
<dbReference type="EMBL" id="BSOG01000002">
    <property type="protein sequence ID" value="GLR13323.1"/>
    <property type="molecule type" value="Genomic_DNA"/>
</dbReference>
<evidence type="ECO:0000313" key="1">
    <source>
        <dbReference type="EMBL" id="GLR13323.1"/>
    </source>
</evidence>
<accession>A0ABQ5YH40</accession>
<name>A0ABQ5YH40_9NEIS</name>
<dbReference type="Proteomes" id="UP001156706">
    <property type="component" value="Unassembled WGS sequence"/>
</dbReference>
<dbReference type="InterPro" id="IPR010775">
    <property type="entry name" value="DUF1365"/>
</dbReference>
<organism evidence="1 2">
    <name type="scientific">Chitinimonas prasina</name>
    <dbReference type="NCBI Taxonomy" id="1434937"/>
    <lineage>
        <taxon>Bacteria</taxon>
        <taxon>Pseudomonadati</taxon>
        <taxon>Pseudomonadota</taxon>
        <taxon>Betaproteobacteria</taxon>
        <taxon>Neisseriales</taxon>
        <taxon>Chitinibacteraceae</taxon>
        <taxon>Chitinimonas</taxon>
    </lineage>
</organism>
<gene>
    <name evidence="1" type="ORF">GCM10007907_21130</name>
</gene>
<proteinExistence type="predicted"/>
<dbReference type="Pfam" id="PF07103">
    <property type="entry name" value="DUF1365"/>
    <property type="match status" value="1"/>
</dbReference>
<comment type="caution">
    <text evidence="1">The sequence shown here is derived from an EMBL/GenBank/DDBJ whole genome shotgun (WGS) entry which is preliminary data.</text>
</comment>